<feature type="transmembrane region" description="Helical" evidence="1">
    <location>
        <begin position="39"/>
        <end position="58"/>
    </location>
</feature>
<feature type="transmembrane region" description="Helical" evidence="1">
    <location>
        <begin position="181"/>
        <end position="200"/>
    </location>
</feature>
<dbReference type="Pfam" id="PF14023">
    <property type="entry name" value="Bestrophin-like"/>
    <property type="match status" value="1"/>
</dbReference>
<name>A0A318J566_9NEIS</name>
<accession>A0A318J566</accession>
<keyword evidence="1" id="KW-0812">Transmembrane</keyword>
<evidence type="ECO:0000313" key="3">
    <source>
        <dbReference type="EMBL" id="PXX41780.1"/>
    </source>
</evidence>
<feature type="signal peptide" evidence="2">
    <location>
        <begin position="1"/>
        <end position="20"/>
    </location>
</feature>
<evidence type="ECO:0000256" key="2">
    <source>
        <dbReference type="SAM" id="SignalP"/>
    </source>
</evidence>
<reference evidence="3 4" key="1">
    <citation type="submission" date="2018-05" db="EMBL/GenBank/DDBJ databases">
        <title>Genomic Encyclopedia of Type Strains, Phase IV (KMG-IV): sequencing the most valuable type-strain genomes for metagenomic binning, comparative biology and taxonomic classification.</title>
        <authorList>
            <person name="Goeker M."/>
        </authorList>
    </citation>
    <scope>NUCLEOTIDE SEQUENCE [LARGE SCALE GENOMIC DNA]</scope>
    <source>
        <strain evidence="3 4">DSM 25134</strain>
    </source>
</reference>
<keyword evidence="1" id="KW-1133">Transmembrane helix</keyword>
<evidence type="ECO:0000256" key="1">
    <source>
        <dbReference type="SAM" id="Phobius"/>
    </source>
</evidence>
<dbReference type="InterPro" id="IPR025333">
    <property type="entry name" value="DUF4239"/>
</dbReference>
<keyword evidence="2" id="KW-0732">Signal</keyword>
<feature type="transmembrane region" description="Helical" evidence="1">
    <location>
        <begin position="206"/>
        <end position="226"/>
    </location>
</feature>
<dbReference type="RefSeq" id="WP_059287522.1">
    <property type="nucleotide sequence ID" value="NZ_LNQU01000249.1"/>
</dbReference>
<keyword evidence="4" id="KW-1185">Reference proteome</keyword>
<organism evidence="3 4">
    <name type="scientific">Aquitalea magnusonii</name>
    <dbReference type="NCBI Taxonomy" id="332411"/>
    <lineage>
        <taxon>Bacteria</taxon>
        <taxon>Pseudomonadati</taxon>
        <taxon>Pseudomonadota</taxon>
        <taxon>Betaproteobacteria</taxon>
        <taxon>Neisseriales</taxon>
        <taxon>Chromobacteriaceae</taxon>
        <taxon>Aquitalea</taxon>
    </lineage>
</organism>
<comment type="caution">
    <text evidence="3">The sequence shown here is derived from an EMBL/GenBank/DDBJ whole genome shotgun (WGS) entry which is preliminary data.</text>
</comment>
<protein>
    <submittedName>
        <fullName evidence="3">Uncharacterized protein DUF4239</fullName>
    </submittedName>
</protein>
<feature type="chain" id="PRO_5016340720" evidence="2">
    <location>
        <begin position="21"/>
        <end position="262"/>
    </location>
</feature>
<proteinExistence type="predicted"/>
<evidence type="ECO:0000313" key="4">
    <source>
        <dbReference type="Proteomes" id="UP000248395"/>
    </source>
</evidence>
<dbReference type="Proteomes" id="UP000248395">
    <property type="component" value="Unassembled WGS sequence"/>
</dbReference>
<dbReference type="AlphaFoldDB" id="A0A318J566"/>
<keyword evidence="1" id="KW-0472">Membrane</keyword>
<dbReference type="PROSITE" id="PS51257">
    <property type="entry name" value="PROKAR_LIPOPROTEIN"/>
    <property type="match status" value="1"/>
</dbReference>
<dbReference type="EMBL" id="QJKC01000022">
    <property type="protein sequence ID" value="PXX41780.1"/>
    <property type="molecule type" value="Genomic_DNA"/>
</dbReference>
<sequence>MNIFLRCGLVAIAAFACAMAGEAIHDGFPVYVSHSGELIKLISSLIGTLFAIVLGLLISSSYTTFNNHQADFNAMATAAANIDLLLKLYPQQSASLRPQLLATIDRVLGRYWPEKSRQRQQDVNYHFLNDDIAAMVNINNTFQAIDHVSRDDINAMRQFSNQFVAIQTNIIRSLSNQVPSLLLVIVFGWACLLFFLYGIFGSGSAFEIFFLFLGAIAIASANFLILELTHPYQGMFKVSSAAFDLLHAAIVAEQQVAREQDR</sequence>
<gene>
    <name evidence="3" type="ORF">DFR38_1222</name>
</gene>
<dbReference type="OrthoDB" id="4711656at2"/>